<evidence type="ECO:0000313" key="1">
    <source>
        <dbReference type="EMBL" id="KAF0823798.1"/>
    </source>
</evidence>
<proteinExistence type="predicted"/>
<accession>A0A800MWK3</accession>
<sequence>MKTRAKQNIPMHKAENYAYYYYPNIKGTEKYKGGLPWEKGAQNDNGGAIVLTY</sequence>
<reference evidence="1 2" key="1">
    <citation type="journal article" date="2020" name="G3 (Bethesda)">
        <title>Whole Genome Sequencing and Comparative Genomics of Two Nematicidal Bacillus Strains Reveals a Wide Range of Possible Virulence Factors.</title>
        <authorList>
            <person name="Susic N."/>
            <person name="Janezic S."/>
            <person name="Rupnik M."/>
            <person name="Geric Stare B."/>
        </authorList>
    </citation>
    <scope>NUCLEOTIDE SEQUENCE [LARGE SCALE GENOMIC DNA]</scope>
    <source>
        <strain evidence="1 2">I-1582</strain>
    </source>
</reference>
<dbReference type="AlphaFoldDB" id="A0A800MWK3"/>
<gene>
    <name evidence="1" type="ORF">KIS1582_2424</name>
</gene>
<dbReference type="EMBL" id="VDEM01000024">
    <property type="protein sequence ID" value="KAF0823798.1"/>
    <property type="molecule type" value="Genomic_DNA"/>
</dbReference>
<name>A0A800MWK3_CYTFI</name>
<organism evidence="1 2">
    <name type="scientific">Cytobacillus firmus</name>
    <name type="common">Bacillus firmus</name>
    <dbReference type="NCBI Taxonomy" id="1399"/>
    <lineage>
        <taxon>Bacteria</taxon>
        <taxon>Bacillati</taxon>
        <taxon>Bacillota</taxon>
        <taxon>Bacilli</taxon>
        <taxon>Bacillales</taxon>
        <taxon>Bacillaceae</taxon>
        <taxon>Cytobacillus</taxon>
    </lineage>
</organism>
<protein>
    <submittedName>
        <fullName evidence="1">Uncharacterized protein</fullName>
    </submittedName>
</protein>
<evidence type="ECO:0000313" key="2">
    <source>
        <dbReference type="Proteomes" id="UP000465778"/>
    </source>
</evidence>
<dbReference type="Proteomes" id="UP000465778">
    <property type="component" value="Unassembled WGS sequence"/>
</dbReference>
<comment type="caution">
    <text evidence="1">The sequence shown here is derived from an EMBL/GenBank/DDBJ whole genome shotgun (WGS) entry which is preliminary data.</text>
</comment>